<dbReference type="PANTHER" id="PTHR44943">
    <property type="entry name" value="CELLULOSE SYNTHASE OPERON PROTEIN C"/>
    <property type="match status" value="1"/>
</dbReference>
<feature type="repeat" description="TPR" evidence="3">
    <location>
        <begin position="290"/>
        <end position="323"/>
    </location>
</feature>
<evidence type="ECO:0000256" key="4">
    <source>
        <dbReference type="SAM" id="SignalP"/>
    </source>
</evidence>
<evidence type="ECO:0000256" key="3">
    <source>
        <dbReference type="PROSITE-ProRule" id="PRU00339"/>
    </source>
</evidence>
<gene>
    <name evidence="5" type="ORF">ACFSQ0_03785</name>
</gene>
<keyword evidence="1" id="KW-0677">Repeat</keyword>
<feature type="chain" id="PRO_5045498210" evidence="4">
    <location>
        <begin position="20"/>
        <end position="415"/>
    </location>
</feature>
<evidence type="ECO:0000313" key="5">
    <source>
        <dbReference type="EMBL" id="MFD2697102.1"/>
    </source>
</evidence>
<reference evidence="6" key="1">
    <citation type="journal article" date="2019" name="Int. J. Syst. Evol. Microbiol.">
        <title>The Global Catalogue of Microorganisms (GCM) 10K type strain sequencing project: providing services to taxonomists for standard genome sequencing and annotation.</title>
        <authorList>
            <consortium name="The Broad Institute Genomics Platform"/>
            <consortium name="The Broad Institute Genome Sequencing Center for Infectious Disease"/>
            <person name="Wu L."/>
            <person name="Ma J."/>
        </authorList>
    </citation>
    <scope>NUCLEOTIDE SEQUENCE [LARGE SCALE GENOMIC DNA]</scope>
    <source>
        <strain evidence="6">KCTC 42255</strain>
    </source>
</reference>
<keyword evidence="4" id="KW-0732">Signal</keyword>
<dbReference type="SUPFAM" id="SSF81901">
    <property type="entry name" value="HCP-like"/>
    <property type="match status" value="1"/>
</dbReference>
<dbReference type="SMART" id="SM00028">
    <property type="entry name" value="TPR"/>
    <property type="match status" value="4"/>
</dbReference>
<feature type="repeat" description="TPR" evidence="3">
    <location>
        <begin position="256"/>
        <end position="289"/>
    </location>
</feature>
<comment type="caution">
    <text evidence="5">The sequence shown here is derived from an EMBL/GenBank/DDBJ whole genome shotgun (WGS) entry which is preliminary data.</text>
</comment>
<keyword evidence="2 3" id="KW-0802">TPR repeat</keyword>
<name>A0ABW5SEJ5_9FLAO</name>
<dbReference type="PROSITE" id="PS50293">
    <property type="entry name" value="TPR_REGION"/>
    <property type="match status" value="1"/>
</dbReference>
<feature type="signal peptide" evidence="4">
    <location>
        <begin position="1"/>
        <end position="19"/>
    </location>
</feature>
<dbReference type="Gene3D" id="1.25.40.10">
    <property type="entry name" value="Tetratricopeptide repeat domain"/>
    <property type="match status" value="3"/>
</dbReference>
<dbReference type="InterPro" id="IPR051685">
    <property type="entry name" value="Ycf3/AcsC/BcsC/TPR_MFPF"/>
</dbReference>
<dbReference type="Proteomes" id="UP001597357">
    <property type="component" value="Unassembled WGS sequence"/>
</dbReference>
<dbReference type="InterPro" id="IPR011990">
    <property type="entry name" value="TPR-like_helical_dom_sf"/>
</dbReference>
<dbReference type="RefSeq" id="WP_379044340.1">
    <property type="nucleotide sequence ID" value="NZ_JBHULZ010000023.1"/>
</dbReference>
<dbReference type="Pfam" id="PF13181">
    <property type="entry name" value="TPR_8"/>
    <property type="match status" value="2"/>
</dbReference>
<organism evidence="5 6">
    <name type="scientific">Mesonia sediminis</name>
    <dbReference type="NCBI Taxonomy" id="1703946"/>
    <lineage>
        <taxon>Bacteria</taxon>
        <taxon>Pseudomonadati</taxon>
        <taxon>Bacteroidota</taxon>
        <taxon>Flavobacteriia</taxon>
        <taxon>Flavobacteriales</taxon>
        <taxon>Flavobacteriaceae</taxon>
        <taxon>Mesonia</taxon>
    </lineage>
</organism>
<proteinExistence type="predicted"/>
<dbReference type="PROSITE" id="PS50005">
    <property type="entry name" value="TPR"/>
    <property type="match status" value="3"/>
</dbReference>
<dbReference type="PANTHER" id="PTHR44943:SF8">
    <property type="entry name" value="TPR REPEAT-CONTAINING PROTEIN MJ0263"/>
    <property type="match status" value="1"/>
</dbReference>
<keyword evidence="6" id="KW-1185">Reference proteome</keyword>
<dbReference type="InterPro" id="IPR019734">
    <property type="entry name" value="TPR_rpt"/>
</dbReference>
<dbReference type="EMBL" id="JBHULZ010000023">
    <property type="protein sequence ID" value="MFD2697102.1"/>
    <property type="molecule type" value="Genomic_DNA"/>
</dbReference>
<evidence type="ECO:0000256" key="2">
    <source>
        <dbReference type="ARBA" id="ARBA00022803"/>
    </source>
</evidence>
<feature type="repeat" description="TPR" evidence="3">
    <location>
        <begin position="222"/>
        <end position="255"/>
    </location>
</feature>
<evidence type="ECO:0000256" key="1">
    <source>
        <dbReference type="ARBA" id="ARBA00022737"/>
    </source>
</evidence>
<dbReference type="Pfam" id="PF00515">
    <property type="entry name" value="TPR_1"/>
    <property type="match status" value="1"/>
</dbReference>
<evidence type="ECO:0000313" key="6">
    <source>
        <dbReference type="Proteomes" id="UP001597357"/>
    </source>
</evidence>
<dbReference type="SUPFAM" id="SSF48452">
    <property type="entry name" value="TPR-like"/>
    <property type="match status" value="1"/>
</dbReference>
<protein>
    <submittedName>
        <fullName evidence="5">Tetratricopeptide repeat protein</fullName>
    </submittedName>
</protein>
<sequence>MKKSIITIGLAFLTMGAFAQKKEIKNALKATEAGKYSEAKNLLQSVESMVATEKDKVKADFYLAKGNAFMGDPKATTDNTSELVMAAKAYKKAIDLGEKDAEQKLALLKAKMINSAVEDQKASKFSEGSKKLIALYELDKSDTLSLYNAASLAVAGKDYDKALEYYLQLDEMGYEGTSTIYTAVNKETNEVESFANKNQRDIYLKAGSHIKPETKQSESKRPEIIKNIALIYVEQGNQEKAMTAIAKAKEESPNDTALLLSEADIYHKMDKMDKYSETVEKVLEIEPNNPVLYYNLGVSSMSMGATQKAINYYEQAIELDPDFTNAYVNLASAILDQEKPIVEEMNKLGMSDADTRKYNKLQEQRLELYKEAVPYLEKVLEKEEKGTGLRQQATQTLKQIYSLLGETQKAKALQD</sequence>
<accession>A0ABW5SEJ5</accession>